<keyword evidence="1" id="KW-0853">WD repeat</keyword>
<keyword evidence="2" id="KW-0677">Repeat</keyword>
<dbReference type="SUPFAM" id="SSF50978">
    <property type="entry name" value="WD40 repeat-like"/>
    <property type="match status" value="1"/>
</dbReference>
<sequence>MCNRPLCLFEQKSSDITISSDDEDSKRGFTSALILPASQELLCVTADQQFFLYYPEGSDGSLNLVLRKRFVGYNEEIADMKFLGDEEQFLAVSTSVEQVRLWDCQSKACVGVGIGHMGAVGAVVFSKKQRNLFVSGSR</sequence>
<gene>
    <name evidence="3" type="ORF">RND71_018025</name>
</gene>
<dbReference type="GO" id="GO:0000480">
    <property type="term" value="P:endonucleolytic cleavage in 5'-ETS of tricistronic rRNA transcript (SSU-rRNA, 5.8S rRNA, LSU-rRNA)"/>
    <property type="evidence" value="ECO:0007669"/>
    <property type="project" value="TreeGrafter"/>
</dbReference>
<dbReference type="PANTHER" id="PTHR19854">
    <property type="entry name" value="TRANSDUCIN BETA-LIKE 3"/>
    <property type="match status" value="1"/>
</dbReference>
<dbReference type="GO" id="GO:0000472">
    <property type="term" value="P:endonucleolytic cleavage to generate mature 5'-end of SSU-rRNA from (SSU-rRNA, 5.8S rRNA, LSU-rRNA)"/>
    <property type="evidence" value="ECO:0007669"/>
    <property type="project" value="TreeGrafter"/>
</dbReference>
<organism evidence="3 4">
    <name type="scientific">Anisodus tanguticus</name>
    <dbReference type="NCBI Taxonomy" id="243964"/>
    <lineage>
        <taxon>Eukaryota</taxon>
        <taxon>Viridiplantae</taxon>
        <taxon>Streptophyta</taxon>
        <taxon>Embryophyta</taxon>
        <taxon>Tracheophyta</taxon>
        <taxon>Spermatophyta</taxon>
        <taxon>Magnoliopsida</taxon>
        <taxon>eudicotyledons</taxon>
        <taxon>Gunneridae</taxon>
        <taxon>Pentapetalae</taxon>
        <taxon>asterids</taxon>
        <taxon>lamiids</taxon>
        <taxon>Solanales</taxon>
        <taxon>Solanaceae</taxon>
        <taxon>Solanoideae</taxon>
        <taxon>Hyoscyameae</taxon>
        <taxon>Anisodus</taxon>
    </lineage>
</organism>
<name>A0AAE1VIW7_9SOLA</name>
<dbReference type="InterPro" id="IPR015943">
    <property type="entry name" value="WD40/YVTN_repeat-like_dom_sf"/>
</dbReference>
<protein>
    <submittedName>
        <fullName evidence="3">Uncharacterized protein</fullName>
    </submittedName>
</protein>
<evidence type="ECO:0000313" key="3">
    <source>
        <dbReference type="EMBL" id="KAK4362784.1"/>
    </source>
</evidence>
<dbReference type="GO" id="GO:0034511">
    <property type="term" value="F:U3 snoRNA binding"/>
    <property type="evidence" value="ECO:0007669"/>
    <property type="project" value="TreeGrafter"/>
</dbReference>
<dbReference type="Gene3D" id="2.130.10.10">
    <property type="entry name" value="YVTN repeat-like/Quinoprotein amine dehydrogenase"/>
    <property type="match status" value="1"/>
</dbReference>
<evidence type="ECO:0000313" key="4">
    <source>
        <dbReference type="Proteomes" id="UP001291623"/>
    </source>
</evidence>
<dbReference type="EMBL" id="JAVYJV010000009">
    <property type="protein sequence ID" value="KAK4362784.1"/>
    <property type="molecule type" value="Genomic_DNA"/>
</dbReference>
<dbReference type="GO" id="GO:0005730">
    <property type="term" value="C:nucleolus"/>
    <property type="evidence" value="ECO:0007669"/>
    <property type="project" value="TreeGrafter"/>
</dbReference>
<evidence type="ECO:0000256" key="2">
    <source>
        <dbReference type="ARBA" id="ARBA00022737"/>
    </source>
</evidence>
<dbReference type="Proteomes" id="UP001291623">
    <property type="component" value="Unassembled WGS sequence"/>
</dbReference>
<comment type="caution">
    <text evidence="3">The sequence shown here is derived from an EMBL/GenBank/DDBJ whole genome shotgun (WGS) entry which is preliminary data.</text>
</comment>
<proteinExistence type="predicted"/>
<accession>A0AAE1VIW7</accession>
<evidence type="ECO:0000256" key="1">
    <source>
        <dbReference type="ARBA" id="ARBA00022574"/>
    </source>
</evidence>
<dbReference type="AlphaFoldDB" id="A0AAE1VIW7"/>
<keyword evidence="4" id="KW-1185">Reference proteome</keyword>
<reference evidence="3" key="1">
    <citation type="submission" date="2023-12" db="EMBL/GenBank/DDBJ databases">
        <title>Genome assembly of Anisodus tanguticus.</title>
        <authorList>
            <person name="Wang Y.-J."/>
        </authorList>
    </citation>
    <scope>NUCLEOTIDE SEQUENCE</scope>
    <source>
        <strain evidence="3">KB-2021</strain>
        <tissue evidence="3">Leaf</tissue>
    </source>
</reference>
<dbReference type="PANTHER" id="PTHR19854:SF15">
    <property type="entry name" value="TRANSDUCIN BETA-LIKE PROTEIN 3"/>
    <property type="match status" value="1"/>
</dbReference>
<dbReference type="InterPro" id="IPR036322">
    <property type="entry name" value="WD40_repeat_dom_sf"/>
</dbReference>
<dbReference type="GO" id="GO:0030686">
    <property type="term" value="C:90S preribosome"/>
    <property type="evidence" value="ECO:0007669"/>
    <property type="project" value="TreeGrafter"/>
</dbReference>